<comment type="caution">
    <text evidence="2">The sequence shown here is derived from an EMBL/GenBank/DDBJ whole genome shotgun (WGS) entry which is preliminary data.</text>
</comment>
<gene>
    <name evidence="2" type="ORF">UX60_C0024G0002</name>
</gene>
<dbReference type="EMBL" id="LCMV01000024">
    <property type="protein sequence ID" value="KKU43474.1"/>
    <property type="molecule type" value="Genomic_DNA"/>
</dbReference>
<protein>
    <submittedName>
        <fullName evidence="2">Uncharacterized protein</fullName>
    </submittedName>
</protein>
<evidence type="ECO:0000256" key="1">
    <source>
        <dbReference type="SAM" id="MobiDB-lite"/>
    </source>
</evidence>
<organism evidence="2 3">
    <name type="scientific">Berkelbacteria bacterium GW2011_GWA2_46_7</name>
    <dbReference type="NCBI Taxonomy" id="1618335"/>
    <lineage>
        <taxon>Bacteria</taxon>
        <taxon>Candidatus Berkelbacteria</taxon>
    </lineage>
</organism>
<feature type="compositionally biased region" description="Acidic residues" evidence="1">
    <location>
        <begin position="282"/>
        <end position="293"/>
    </location>
</feature>
<name>A0A0G1QES3_9BACT</name>
<proteinExistence type="predicted"/>
<reference evidence="2 3" key="1">
    <citation type="journal article" date="2015" name="Nature">
        <title>rRNA introns, odd ribosomes, and small enigmatic genomes across a large radiation of phyla.</title>
        <authorList>
            <person name="Brown C.T."/>
            <person name="Hug L.A."/>
            <person name="Thomas B.C."/>
            <person name="Sharon I."/>
            <person name="Castelle C.J."/>
            <person name="Singh A."/>
            <person name="Wilkins M.J."/>
            <person name="Williams K.H."/>
            <person name="Banfield J.F."/>
        </authorList>
    </citation>
    <scope>NUCLEOTIDE SEQUENCE [LARGE SCALE GENOMIC DNA]</scope>
</reference>
<dbReference type="AlphaFoldDB" id="A0A0G1QES3"/>
<sequence>MAFVESQPRPEELFEPTSNSDLNIERKDFEYLTDETGKLINHWQNVYDEQKNVGWKDFLAQIAGQHLLNKGHAEKEYRDEKPKVIAALERVNDVFGTLPAKVVDNNATFLRNRQQNPRPEKKARYEDRLVEQIKAGSDAEPSPEAFRQAAEWQADAIWSLLRFRNTPMGSDNRIGPNSGIEPSMVTALLHLVDTTFRRGYVSSWIATSESNIVLSGLYGAVKAAKIGQAARFNVSLPPSDWDSEGKIDMLFHLPLPSTRLVVPTQIKSTARTSLEGSRLFEFDDGPPEEEDPDKNDNNHKDWDQMLEYCEEIRHLPSWSRGVDIQPKWATIYGSQFDVYGWQALLGDDPDPEDIRIMQQSILRSVKHG</sequence>
<dbReference type="Proteomes" id="UP000034487">
    <property type="component" value="Unassembled WGS sequence"/>
</dbReference>
<feature type="region of interest" description="Disordered" evidence="1">
    <location>
        <begin position="277"/>
        <end position="300"/>
    </location>
</feature>
<evidence type="ECO:0000313" key="2">
    <source>
        <dbReference type="EMBL" id="KKU43474.1"/>
    </source>
</evidence>
<accession>A0A0G1QES3</accession>
<evidence type="ECO:0000313" key="3">
    <source>
        <dbReference type="Proteomes" id="UP000034487"/>
    </source>
</evidence>